<feature type="compositionally biased region" description="Basic residues" evidence="1">
    <location>
        <begin position="241"/>
        <end position="257"/>
    </location>
</feature>
<feature type="region of interest" description="Disordered" evidence="1">
    <location>
        <begin position="237"/>
        <end position="257"/>
    </location>
</feature>
<keyword evidence="3" id="KW-1185">Reference proteome</keyword>
<accession>A0A4Y7IKK2</accession>
<name>A0A4Y7IKK2_PAPSO</name>
<organism evidence="2 3">
    <name type="scientific">Papaver somniferum</name>
    <name type="common">Opium poppy</name>
    <dbReference type="NCBI Taxonomy" id="3469"/>
    <lineage>
        <taxon>Eukaryota</taxon>
        <taxon>Viridiplantae</taxon>
        <taxon>Streptophyta</taxon>
        <taxon>Embryophyta</taxon>
        <taxon>Tracheophyta</taxon>
        <taxon>Spermatophyta</taxon>
        <taxon>Magnoliopsida</taxon>
        <taxon>Ranunculales</taxon>
        <taxon>Papaveraceae</taxon>
        <taxon>Papaveroideae</taxon>
        <taxon>Papaver</taxon>
    </lineage>
</organism>
<protein>
    <submittedName>
        <fullName evidence="2">Uncharacterized protein</fullName>
    </submittedName>
</protein>
<dbReference type="EMBL" id="CM010715">
    <property type="protein sequence ID" value="RZC48262.1"/>
    <property type="molecule type" value="Genomic_DNA"/>
</dbReference>
<dbReference type="AlphaFoldDB" id="A0A4Y7IKK2"/>
<proteinExistence type="predicted"/>
<reference evidence="2 3" key="1">
    <citation type="journal article" date="2018" name="Science">
        <title>The opium poppy genome and morphinan production.</title>
        <authorList>
            <person name="Guo L."/>
            <person name="Winzer T."/>
            <person name="Yang X."/>
            <person name="Li Y."/>
            <person name="Ning Z."/>
            <person name="He Z."/>
            <person name="Teodor R."/>
            <person name="Lu Y."/>
            <person name="Bowser T.A."/>
            <person name="Graham I.A."/>
            <person name="Ye K."/>
        </authorList>
    </citation>
    <scope>NUCLEOTIDE SEQUENCE [LARGE SCALE GENOMIC DNA]</scope>
    <source>
        <strain evidence="3">cv. HN1</strain>
        <tissue evidence="2">Leaves</tissue>
    </source>
</reference>
<dbReference type="Proteomes" id="UP000316621">
    <property type="component" value="Chromosome 1"/>
</dbReference>
<gene>
    <name evidence="2" type="ORF">C5167_041193</name>
</gene>
<dbReference type="Gramene" id="RZC48262">
    <property type="protein sequence ID" value="RZC48262"/>
    <property type="gene ID" value="C5167_041193"/>
</dbReference>
<sequence length="257" mass="29619">MEPEPRRMRMAYLEIIEKGGSGLVDYQYSDAHRNHMLAILKDPTDFTDEEKIDTLLSFHKDTCANLLSGLYSSADVAFQDLEILKGFVAILKDINNKNHLILQEAILEDLRAKKQLFQDKEFNKWMLENSQFEEDVDYRDDDERLEAVDKEISSVLANLQMLGADTSKYQDGYLNFQISDPEATISKYKLLENKVKNTSEKAFRLLEYGQPHFVLLIDLESQVRILEIDSAEEPCINKAGSRSKKGKGRTKKQQRCI</sequence>
<evidence type="ECO:0000256" key="1">
    <source>
        <dbReference type="SAM" id="MobiDB-lite"/>
    </source>
</evidence>
<evidence type="ECO:0000313" key="2">
    <source>
        <dbReference type="EMBL" id="RZC48262.1"/>
    </source>
</evidence>
<evidence type="ECO:0000313" key="3">
    <source>
        <dbReference type="Proteomes" id="UP000316621"/>
    </source>
</evidence>